<gene>
    <name evidence="1" type="ORF">AFUS01_LOCUS18510</name>
</gene>
<comment type="caution">
    <text evidence="1">The sequence shown here is derived from an EMBL/GenBank/DDBJ whole genome shotgun (WGS) entry which is preliminary data.</text>
</comment>
<dbReference type="AlphaFoldDB" id="A0A8J2JYJ4"/>
<dbReference type="EMBL" id="CAJVCH010184704">
    <property type="protein sequence ID" value="CAG7729818.1"/>
    <property type="molecule type" value="Genomic_DNA"/>
</dbReference>
<evidence type="ECO:0000313" key="2">
    <source>
        <dbReference type="Proteomes" id="UP000708208"/>
    </source>
</evidence>
<reference evidence="1" key="1">
    <citation type="submission" date="2021-06" db="EMBL/GenBank/DDBJ databases">
        <authorList>
            <person name="Hodson N. C."/>
            <person name="Mongue J. A."/>
            <person name="Jaron S. K."/>
        </authorList>
    </citation>
    <scope>NUCLEOTIDE SEQUENCE</scope>
</reference>
<accession>A0A8J2JYJ4</accession>
<organism evidence="1 2">
    <name type="scientific">Allacma fusca</name>
    <dbReference type="NCBI Taxonomy" id="39272"/>
    <lineage>
        <taxon>Eukaryota</taxon>
        <taxon>Metazoa</taxon>
        <taxon>Ecdysozoa</taxon>
        <taxon>Arthropoda</taxon>
        <taxon>Hexapoda</taxon>
        <taxon>Collembola</taxon>
        <taxon>Symphypleona</taxon>
        <taxon>Sminthuridae</taxon>
        <taxon>Allacma</taxon>
    </lineage>
</organism>
<feature type="non-terminal residue" evidence="1">
    <location>
        <position position="1"/>
    </location>
</feature>
<name>A0A8J2JYJ4_9HEXA</name>
<proteinExistence type="predicted"/>
<keyword evidence="2" id="KW-1185">Reference proteome</keyword>
<protein>
    <submittedName>
        <fullName evidence="1">Uncharacterized protein</fullName>
    </submittedName>
</protein>
<sequence length="149" mass="17252">IYLEVQVQVKFKFGSSKYLTRTQFYSHGRNKTSLSCHIYHSSRRTLHSSFLDLGRLQTFCVQEHYIFPVHDLTMETTLTNNKPTKYSWHSEQPYRPREAEASSSYCEYGGVDACFSVRTISAEPMTPAIQTICRVILGRMSRRQSIGKI</sequence>
<evidence type="ECO:0000313" key="1">
    <source>
        <dbReference type="EMBL" id="CAG7729818.1"/>
    </source>
</evidence>
<dbReference type="Proteomes" id="UP000708208">
    <property type="component" value="Unassembled WGS sequence"/>
</dbReference>